<protein>
    <submittedName>
        <fullName evidence="2">Uncharacterized protein</fullName>
    </submittedName>
</protein>
<dbReference type="EMBL" id="GL451549">
    <property type="protein sequence ID" value="EFN79061.1"/>
    <property type="molecule type" value="Genomic_DNA"/>
</dbReference>
<evidence type="ECO:0000256" key="1">
    <source>
        <dbReference type="SAM" id="SignalP"/>
    </source>
</evidence>
<dbReference type="OMA" id="IDISWYN"/>
<dbReference type="AlphaFoldDB" id="E2BZ22"/>
<proteinExistence type="predicted"/>
<sequence>MLLLILTMLSFSTTLLSVSAGPIPDLAQEYENLLSESSTTDNSTDNSTEIAANTDVYVIKAVVYEIGILTDTDNTTDESTER</sequence>
<keyword evidence="1" id="KW-0732">Signal</keyword>
<gene>
    <name evidence="2" type="ORF">EAI_03844</name>
</gene>
<evidence type="ECO:0000313" key="3">
    <source>
        <dbReference type="Proteomes" id="UP000008237"/>
    </source>
</evidence>
<dbReference type="InParanoid" id="E2BZ22"/>
<evidence type="ECO:0000313" key="2">
    <source>
        <dbReference type="EMBL" id="EFN79061.1"/>
    </source>
</evidence>
<name>E2BZ22_HARSA</name>
<reference evidence="2 3" key="1">
    <citation type="journal article" date="2010" name="Science">
        <title>Genomic comparison of the ants Camponotus floridanus and Harpegnathos saltator.</title>
        <authorList>
            <person name="Bonasio R."/>
            <person name="Zhang G."/>
            <person name="Ye C."/>
            <person name="Mutti N.S."/>
            <person name="Fang X."/>
            <person name="Qin N."/>
            <person name="Donahue G."/>
            <person name="Yang P."/>
            <person name="Li Q."/>
            <person name="Li C."/>
            <person name="Zhang P."/>
            <person name="Huang Z."/>
            <person name="Berger S.L."/>
            <person name="Reinberg D."/>
            <person name="Wang J."/>
            <person name="Liebig J."/>
        </authorList>
    </citation>
    <scope>NUCLEOTIDE SEQUENCE [LARGE SCALE GENOMIC DNA]</scope>
    <source>
        <strain evidence="2 3">R22 G/1</strain>
    </source>
</reference>
<dbReference type="Proteomes" id="UP000008237">
    <property type="component" value="Unassembled WGS sequence"/>
</dbReference>
<keyword evidence="3" id="KW-1185">Reference proteome</keyword>
<feature type="chain" id="PRO_5003158362" evidence="1">
    <location>
        <begin position="21"/>
        <end position="82"/>
    </location>
</feature>
<organism evidence="3">
    <name type="scientific">Harpegnathos saltator</name>
    <name type="common">Jerdon's jumping ant</name>
    <dbReference type="NCBI Taxonomy" id="610380"/>
    <lineage>
        <taxon>Eukaryota</taxon>
        <taxon>Metazoa</taxon>
        <taxon>Ecdysozoa</taxon>
        <taxon>Arthropoda</taxon>
        <taxon>Hexapoda</taxon>
        <taxon>Insecta</taxon>
        <taxon>Pterygota</taxon>
        <taxon>Neoptera</taxon>
        <taxon>Endopterygota</taxon>
        <taxon>Hymenoptera</taxon>
        <taxon>Apocrita</taxon>
        <taxon>Aculeata</taxon>
        <taxon>Formicoidea</taxon>
        <taxon>Formicidae</taxon>
        <taxon>Ponerinae</taxon>
        <taxon>Ponerini</taxon>
        <taxon>Harpegnathos</taxon>
    </lineage>
</organism>
<feature type="signal peptide" evidence="1">
    <location>
        <begin position="1"/>
        <end position="20"/>
    </location>
</feature>
<accession>E2BZ22</accession>